<proteinExistence type="predicted"/>
<evidence type="ECO:0000313" key="2">
    <source>
        <dbReference type="Proteomes" id="UP000824002"/>
    </source>
</evidence>
<gene>
    <name evidence="1" type="ORF">IAB51_08155</name>
</gene>
<comment type="caution">
    <text evidence="1">The sequence shown here is derived from an EMBL/GenBank/DDBJ whole genome shotgun (WGS) entry which is preliminary data.</text>
</comment>
<protein>
    <submittedName>
        <fullName evidence="1">Uncharacterized protein</fullName>
    </submittedName>
</protein>
<reference evidence="1" key="2">
    <citation type="journal article" date="2021" name="PeerJ">
        <title>Extensive microbial diversity within the chicken gut microbiome revealed by metagenomics and culture.</title>
        <authorList>
            <person name="Gilroy R."/>
            <person name="Ravi A."/>
            <person name="Getino M."/>
            <person name="Pursley I."/>
            <person name="Horton D.L."/>
            <person name="Alikhan N.F."/>
            <person name="Baker D."/>
            <person name="Gharbi K."/>
            <person name="Hall N."/>
            <person name="Watson M."/>
            <person name="Adriaenssens E.M."/>
            <person name="Foster-Nyarko E."/>
            <person name="Jarju S."/>
            <person name="Secka A."/>
            <person name="Antonio M."/>
            <person name="Oren A."/>
            <person name="Chaudhuri R.R."/>
            <person name="La Ragione R."/>
            <person name="Hildebrand F."/>
            <person name="Pallen M.J."/>
        </authorList>
    </citation>
    <scope>NUCLEOTIDE SEQUENCE</scope>
    <source>
        <strain evidence="1">CHK199-13235</strain>
    </source>
</reference>
<sequence>MRYFNHRPFLKKLTAALCILSLIPYLSFQFIYHGKIKKDITDSAYNLLKSVVDSQANSICSQFSNMQTTLMILDGAIGETLGLDHIADFKVLEKQNLLKNLNELA</sequence>
<accession>A0A9D1FNG2</accession>
<dbReference type="Proteomes" id="UP000824002">
    <property type="component" value="Unassembled WGS sequence"/>
</dbReference>
<reference evidence="1" key="1">
    <citation type="submission" date="2020-10" db="EMBL/GenBank/DDBJ databases">
        <authorList>
            <person name="Gilroy R."/>
        </authorList>
    </citation>
    <scope>NUCLEOTIDE SEQUENCE</scope>
    <source>
        <strain evidence="1">CHK199-13235</strain>
    </source>
</reference>
<dbReference type="AlphaFoldDB" id="A0A9D1FNG2"/>
<name>A0A9D1FNG2_9FIRM</name>
<organism evidence="1 2">
    <name type="scientific">Candidatus Merdivicinus excrementipullorum</name>
    <dbReference type="NCBI Taxonomy" id="2840867"/>
    <lineage>
        <taxon>Bacteria</taxon>
        <taxon>Bacillati</taxon>
        <taxon>Bacillota</taxon>
        <taxon>Clostridia</taxon>
        <taxon>Eubacteriales</taxon>
        <taxon>Oscillospiraceae</taxon>
        <taxon>Oscillospiraceae incertae sedis</taxon>
        <taxon>Candidatus Merdivicinus</taxon>
    </lineage>
</organism>
<dbReference type="EMBL" id="DVJP01000054">
    <property type="protein sequence ID" value="HIS76767.1"/>
    <property type="molecule type" value="Genomic_DNA"/>
</dbReference>
<evidence type="ECO:0000313" key="1">
    <source>
        <dbReference type="EMBL" id="HIS76767.1"/>
    </source>
</evidence>